<evidence type="ECO:0000256" key="1">
    <source>
        <dbReference type="SAM" id="Coils"/>
    </source>
</evidence>
<evidence type="ECO:0008006" key="5">
    <source>
        <dbReference type="Google" id="ProtNLM"/>
    </source>
</evidence>
<evidence type="ECO:0000313" key="3">
    <source>
        <dbReference type="EMBL" id="UKJ88743.2"/>
    </source>
</evidence>
<sequence length="203" mass="23942">MGKTNKKSKLKGYGVYWSGDIKNKHIARKNQQYIRDQKYLHKYKKFKDQSVEQESSQTSESHTENSTSLNSYIENPNLIKPHVELTYLELSDEDSPANHNDTSPVVDEPDANCDVDEDGPDEGTKQRGNVYSKVLKKRREIEKKKKEEYDHKVEEIKKRKKEIRAKKQKRYERHRLLGARTKKGQPIMKNVIKHIMKKFNPEE</sequence>
<proteinExistence type="predicted"/>
<feature type="compositionally biased region" description="Low complexity" evidence="2">
    <location>
        <begin position="52"/>
        <end position="68"/>
    </location>
</feature>
<name>A0A976QRZ7_THEOR</name>
<protein>
    <recommendedName>
        <fullName evidence="5">rRNA-processing protein FYV7</fullName>
    </recommendedName>
</protein>
<dbReference type="GO" id="GO:0005634">
    <property type="term" value="C:nucleus"/>
    <property type="evidence" value="ECO:0007669"/>
    <property type="project" value="TreeGrafter"/>
</dbReference>
<gene>
    <name evidence="3" type="ORF">MACJ_001988</name>
</gene>
<accession>A0A976QRZ7</accession>
<feature type="region of interest" description="Disordered" evidence="2">
    <location>
        <begin position="45"/>
        <end position="127"/>
    </location>
</feature>
<feature type="coiled-coil region" evidence="1">
    <location>
        <begin position="139"/>
        <end position="166"/>
    </location>
</feature>
<evidence type="ECO:0000256" key="2">
    <source>
        <dbReference type="SAM" id="MobiDB-lite"/>
    </source>
</evidence>
<organism evidence="3 4">
    <name type="scientific">Theileria orientalis</name>
    <dbReference type="NCBI Taxonomy" id="68886"/>
    <lineage>
        <taxon>Eukaryota</taxon>
        <taxon>Sar</taxon>
        <taxon>Alveolata</taxon>
        <taxon>Apicomplexa</taxon>
        <taxon>Aconoidasida</taxon>
        <taxon>Piroplasmida</taxon>
        <taxon>Theileriidae</taxon>
        <taxon>Theileria</taxon>
    </lineage>
</organism>
<evidence type="ECO:0000313" key="4">
    <source>
        <dbReference type="Proteomes" id="UP000244803"/>
    </source>
</evidence>
<dbReference type="OrthoDB" id="362002at2759"/>
<dbReference type="InterPro" id="IPR013730">
    <property type="entry name" value="Fyv7/TAP26"/>
</dbReference>
<dbReference type="PANTHER" id="PTHR15657:SF1">
    <property type="entry name" value="THYROID TRANSCRIPTION FACTOR 1-ASSOCIATED PROTEIN 26"/>
    <property type="match status" value="1"/>
</dbReference>
<feature type="compositionally biased region" description="Acidic residues" evidence="2">
    <location>
        <begin position="107"/>
        <end position="121"/>
    </location>
</feature>
<keyword evidence="1" id="KW-0175">Coiled coil</keyword>
<dbReference type="PANTHER" id="PTHR15657">
    <property type="entry name" value="THYROID TRANSCRIPTION FACTOR 1-ASSOCIATED PROTEIN 26"/>
    <property type="match status" value="1"/>
</dbReference>
<dbReference type="Pfam" id="PF08524">
    <property type="entry name" value="rRNA_processing"/>
    <property type="match status" value="1"/>
</dbReference>
<dbReference type="EMBL" id="CP056066">
    <property type="protein sequence ID" value="UKJ88743.2"/>
    <property type="molecule type" value="Genomic_DNA"/>
</dbReference>
<dbReference type="Proteomes" id="UP000244803">
    <property type="component" value="Chromosome 3"/>
</dbReference>
<reference evidence="3" key="1">
    <citation type="submission" date="2022-07" db="EMBL/GenBank/DDBJ databases">
        <title>Evaluation of T. orientalis genome assembly methods using nanopore sequencing and analysis of variation between genomes.</title>
        <authorList>
            <person name="Yam J."/>
            <person name="Micallef M.L."/>
            <person name="Liu M."/>
            <person name="Djordjevic S.P."/>
            <person name="Bogema D.R."/>
            <person name="Jenkins C."/>
        </authorList>
    </citation>
    <scope>NUCLEOTIDE SEQUENCE</scope>
    <source>
        <strain evidence="3">Fish Creek</strain>
    </source>
</reference>
<dbReference type="AlphaFoldDB" id="A0A976QRZ7"/>